<dbReference type="FunFam" id="3.40.50.300:FF:000372">
    <property type="entry name" value="Adenylate kinase isoenzyme 6 homolog"/>
    <property type="match status" value="1"/>
</dbReference>
<comment type="function">
    <text evidence="10">Broad-specificity nucleoside monophosphate (NMP) kinase that catalyzes the reversible transfer of the terminal phosphate group between nucleoside triphosphates and monophosphates. Has also ATPase activity. Involved in the late cytoplasmic maturation steps of the 40S ribosomal particles, specifically 18S rRNA maturation. While NMP activity is not required for ribosome maturation, ATPase activity is. Associates transiently with small ribosomal subunit protein uS11. ATP hydrolysis breaks the interaction with uS11. May temporarily remove uS11 from the ribosome to enable a conformational change of the ribosomal RNA that is needed for the final maturation step of the small ribosomal subunit. Its NMP activity may have a role in nuclear energy homeostasis.</text>
</comment>
<dbReference type="EC" id="2.7.4.3" evidence="10"/>
<evidence type="ECO:0000256" key="9">
    <source>
        <dbReference type="ARBA" id="ARBA00023242"/>
    </source>
</evidence>
<feature type="region of interest" description="LID" evidence="10">
    <location>
        <begin position="113"/>
        <end position="123"/>
    </location>
</feature>
<comment type="catalytic activity">
    <reaction evidence="1 10">
        <text>AMP + ATP = 2 ADP</text>
        <dbReference type="Rhea" id="RHEA:12973"/>
        <dbReference type="ChEBI" id="CHEBI:30616"/>
        <dbReference type="ChEBI" id="CHEBI:456215"/>
        <dbReference type="ChEBI" id="CHEBI:456216"/>
        <dbReference type="EC" id="2.7.4.3"/>
    </reaction>
</comment>
<reference evidence="12" key="1">
    <citation type="submission" date="2025-08" db="UniProtKB">
        <authorList>
            <consortium name="RefSeq"/>
        </authorList>
    </citation>
    <scope>IDENTIFICATION</scope>
    <source>
        <tissue evidence="12">Muscle</tissue>
    </source>
</reference>
<keyword evidence="5 10" id="KW-0808">Transferase</keyword>
<dbReference type="PANTHER" id="PTHR12595:SF0">
    <property type="entry name" value="ADENYLATE KINASE ISOENZYME 6"/>
    <property type="match status" value="1"/>
</dbReference>
<dbReference type="GO" id="GO:0005524">
    <property type="term" value="F:ATP binding"/>
    <property type="evidence" value="ECO:0007669"/>
    <property type="project" value="UniProtKB-KW"/>
</dbReference>
<feature type="binding site" evidence="10">
    <location>
        <position position="20"/>
    </location>
    <ligand>
        <name>ATP</name>
        <dbReference type="ChEBI" id="CHEBI:30616"/>
    </ligand>
</feature>
<evidence type="ECO:0000256" key="5">
    <source>
        <dbReference type="ARBA" id="ARBA00022679"/>
    </source>
</evidence>
<dbReference type="AlphaFoldDB" id="A0A6J3L870"/>
<dbReference type="GO" id="GO:0005634">
    <property type="term" value="C:nucleus"/>
    <property type="evidence" value="ECO:0007669"/>
    <property type="project" value="UniProtKB-SubCell"/>
</dbReference>
<protein>
    <recommendedName>
        <fullName evidence="10">Adenylate kinase isoenzyme 6 homolog</fullName>
        <shortName evidence="10">AK6</shortName>
        <ecNumber evidence="10">2.7.4.3</ecNumber>
    </recommendedName>
    <alternativeName>
        <fullName evidence="10">Dual activity adenylate kinase/ATPase</fullName>
        <shortName evidence="10">AK/ATPase</shortName>
    </alternativeName>
</protein>
<feature type="binding site" evidence="10">
    <location>
        <position position="114"/>
    </location>
    <ligand>
        <name>ATP</name>
        <dbReference type="ChEBI" id="CHEBI:30616"/>
    </ligand>
</feature>
<evidence type="ECO:0000313" key="12">
    <source>
        <dbReference type="RefSeq" id="XP_033361823.1"/>
    </source>
</evidence>
<dbReference type="GO" id="GO:0042274">
    <property type="term" value="P:ribosomal small subunit biogenesis"/>
    <property type="evidence" value="ECO:0007669"/>
    <property type="project" value="UniProtKB-UniRule"/>
</dbReference>
<dbReference type="Pfam" id="PF13238">
    <property type="entry name" value="AAA_18"/>
    <property type="match status" value="1"/>
</dbReference>
<evidence type="ECO:0000256" key="10">
    <source>
        <dbReference type="HAMAP-Rule" id="MF_03173"/>
    </source>
</evidence>
<sequence length="178" mass="20673">MADISRSFPNILITGTPGVGKSLLSRILCRKTGLTCIEVSDFAIEKGCLIEYDEVYECPILDEEKLLDEMEDLICQGGMIVDYHGCDFFPHNWFDIVFVLRTNNTILYDRLKQRGYTGRKLDDNIQCEIFQIILEQARTTFEGEIIHELASDNINQITDNVNRICRWINQWKLDNQEE</sequence>
<dbReference type="CTD" id="102157402"/>
<evidence type="ECO:0000256" key="3">
    <source>
        <dbReference type="ARBA" id="ARBA00022517"/>
    </source>
</evidence>
<evidence type="ECO:0000256" key="6">
    <source>
        <dbReference type="ARBA" id="ARBA00022741"/>
    </source>
</evidence>
<keyword evidence="9 10" id="KW-0539">Nucleus</keyword>
<dbReference type="HAMAP" id="MF_00039">
    <property type="entry name" value="Adenylate_kinase_AK6"/>
    <property type="match status" value="1"/>
</dbReference>
<evidence type="ECO:0000256" key="7">
    <source>
        <dbReference type="ARBA" id="ARBA00022777"/>
    </source>
</evidence>
<keyword evidence="4 10" id="KW-0698">rRNA processing</keyword>
<keyword evidence="8 10" id="KW-0067">ATP-binding</keyword>
<feature type="binding site" evidence="10">
    <location>
        <position position="22"/>
    </location>
    <ligand>
        <name>ATP</name>
        <dbReference type="ChEBI" id="CHEBI:30616"/>
    </ligand>
</feature>
<dbReference type="InterPro" id="IPR027417">
    <property type="entry name" value="P-loop_NTPase"/>
</dbReference>
<evidence type="ECO:0000313" key="11">
    <source>
        <dbReference type="Proteomes" id="UP000504631"/>
    </source>
</evidence>
<keyword evidence="7 10" id="KW-0418">Kinase</keyword>
<accession>A0A6J3L870</accession>
<keyword evidence="3 10" id="KW-0690">Ribosome biogenesis</keyword>
<keyword evidence="2 10" id="KW-0963">Cytoplasm</keyword>
<name>A0A6J3L870_9HYME</name>
<comment type="catalytic activity">
    <reaction evidence="10">
        <text>ATP + H2O = ADP + phosphate + H(+)</text>
        <dbReference type="Rhea" id="RHEA:13065"/>
        <dbReference type="ChEBI" id="CHEBI:15377"/>
        <dbReference type="ChEBI" id="CHEBI:15378"/>
        <dbReference type="ChEBI" id="CHEBI:30616"/>
        <dbReference type="ChEBI" id="CHEBI:43474"/>
        <dbReference type="ChEBI" id="CHEBI:456216"/>
    </reaction>
</comment>
<proteinExistence type="inferred from homology"/>
<dbReference type="RefSeq" id="XP_033361823.1">
    <property type="nucleotide sequence ID" value="XM_033505932.1"/>
</dbReference>
<evidence type="ECO:0000256" key="2">
    <source>
        <dbReference type="ARBA" id="ARBA00022490"/>
    </source>
</evidence>
<evidence type="ECO:0000256" key="8">
    <source>
        <dbReference type="ARBA" id="ARBA00022840"/>
    </source>
</evidence>
<comment type="caution">
    <text evidence="10">Lacks conserved residue(s) required for the propagation of feature annotation.</text>
</comment>
<dbReference type="GO" id="GO:0006364">
    <property type="term" value="P:rRNA processing"/>
    <property type="evidence" value="ECO:0007669"/>
    <property type="project" value="UniProtKB-KW"/>
</dbReference>
<keyword evidence="11" id="KW-1185">Reference proteome</keyword>
<dbReference type="GeneID" id="117240073"/>
<dbReference type="Proteomes" id="UP000504631">
    <property type="component" value="Unplaced"/>
</dbReference>
<dbReference type="GO" id="GO:0016887">
    <property type="term" value="F:ATP hydrolysis activity"/>
    <property type="evidence" value="ECO:0007669"/>
    <property type="project" value="UniProtKB-UniRule"/>
</dbReference>
<comment type="subunit">
    <text evidence="10">Monomer and homodimer. Interacts with small ribosomal subunit protein uS11. Not a structural component of 43S pre-ribosomes, but transiently interacts with them by binding to uS11.</text>
</comment>
<dbReference type="Gene3D" id="3.40.50.300">
    <property type="entry name" value="P-loop containing nucleotide triphosphate hydrolases"/>
    <property type="match status" value="1"/>
</dbReference>
<dbReference type="InterPro" id="IPR020618">
    <property type="entry name" value="Adenyl_kinase_AK6"/>
</dbReference>
<gene>
    <name evidence="12" type="primary">LOC117240073</name>
</gene>
<dbReference type="KEGG" id="bvk:117240073"/>
<dbReference type="PANTHER" id="PTHR12595">
    <property type="entry name" value="POS9-ACTIVATING FACTOR FAP7-RELATED"/>
    <property type="match status" value="1"/>
</dbReference>
<dbReference type="GO" id="GO:0005737">
    <property type="term" value="C:cytoplasm"/>
    <property type="evidence" value="ECO:0007669"/>
    <property type="project" value="UniProtKB-SubCell"/>
</dbReference>
<evidence type="ECO:0000256" key="4">
    <source>
        <dbReference type="ARBA" id="ARBA00022552"/>
    </source>
</evidence>
<feature type="region of interest" description="NMPbind" evidence="10">
    <location>
        <begin position="38"/>
        <end position="61"/>
    </location>
</feature>
<feature type="binding site" evidence="10">
    <location>
        <position position="18"/>
    </location>
    <ligand>
        <name>ATP</name>
        <dbReference type="ChEBI" id="CHEBI:30616"/>
    </ligand>
</feature>
<keyword evidence="6 10" id="KW-0547">Nucleotide-binding</keyword>
<feature type="binding site" evidence="10">
    <location>
        <position position="21"/>
    </location>
    <ligand>
        <name>ATP</name>
        <dbReference type="ChEBI" id="CHEBI:30616"/>
    </ligand>
</feature>
<dbReference type="SUPFAM" id="SSF52540">
    <property type="entry name" value="P-loop containing nucleoside triphosphate hydrolases"/>
    <property type="match status" value="1"/>
</dbReference>
<organism evidence="11 12">
    <name type="scientific">Bombus vosnesenskii</name>
    <dbReference type="NCBI Taxonomy" id="207650"/>
    <lineage>
        <taxon>Eukaryota</taxon>
        <taxon>Metazoa</taxon>
        <taxon>Ecdysozoa</taxon>
        <taxon>Arthropoda</taxon>
        <taxon>Hexapoda</taxon>
        <taxon>Insecta</taxon>
        <taxon>Pterygota</taxon>
        <taxon>Neoptera</taxon>
        <taxon>Endopterygota</taxon>
        <taxon>Hymenoptera</taxon>
        <taxon>Apocrita</taxon>
        <taxon>Aculeata</taxon>
        <taxon>Apoidea</taxon>
        <taxon>Anthophila</taxon>
        <taxon>Apidae</taxon>
        <taxon>Bombus</taxon>
        <taxon>Pyrobombus</taxon>
    </lineage>
</organism>
<comment type="subcellular location">
    <subcellularLocation>
        <location evidence="10">Cytoplasm</location>
    </subcellularLocation>
    <subcellularLocation>
        <location evidence="10">Nucleus</location>
    </subcellularLocation>
</comment>
<comment type="similarity">
    <text evidence="10">Belongs to the adenylate kinase family. AK6 subfamily.</text>
</comment>
<evidence type="ECO:0000256" key="1">
    <source>
        <dbReference type="ARBA" id="ARBA00000582"/>
    </source>
</evidence>
<dbReference type="GO" id="GO:0004017">
    <property type="term" value="F:AMP kinase activity"/>
    <property type="evidence" value="ECO:0007669"/>
    <property type="project" value="UniProtKB-UniRule"/>
</dbReference>